<evidence type="ECO:0000313" key="2">
    <source>
        <dbReference type="Proteomes" id="UP001140560"/>
    </source>
</evidence>
<comment type="caution">
    <text evidence="1">The sequence shown here is derived from an EMBL/GenBank/DDBJ whole genome shotgun (WGS) entry which is preliminary data.</text>
</comment>
<dbReference type="AlphaFoldDB" id="A0A9W9CP41"/>
<organism evidence="1 2">
    <name type="scientific">Neocucurbitaria cava</name>
    <dbReference type="NCBI Taxonomy" id="798079"/>
    <lineage>
        <taxon>Eukaryota</taxon>
        <taxon>Fungi</taxon>
        <taxon>Dikarya</taxon>
        <taxon>Ascomycota</taxon>
        <taxon>Pezizomycotina</taxon>
        <taxon>Dothideomycetes</taxon>
        <taxon>Pleosporomycetidae</taxon>
        <taxon>Pleosporales</taxon>
        <taxon>Pleosporineae</taxon>
        <taxon>Cucurbitariaceae</taxon>
        <taxon>Neocucurbitaria</taxon>
    </lineage>
</organism>
<gene>
    <name evidence="1" type="ORF">N0V83_003251</name>
</gene>
<dbReference type="EMBL" id="JAPEUY010000005">
    <property type="protein sequence ID" value="KAJ4372960.1"/>
    <property type="molecule type" value="Genomic_DNA"/>
</dbReference>
<dbReference type="Proteomes" id="UP001140560">
    <property type="component" value="Unassembled WGS sequence"/>
</dbReference>
<sequence>MPSVSSARAKKRKTRHSGRVFTMLRQEPSATQLGLADRGLLSLVDELLLNIIDQVDDHEALCNLAATCVRFQGLVEPYIWRKVLVLTGAHARRISEALDRRDERVDYIKELSIRYKDDYRDGIEDLNHFMSFMGKLRHLTLESPCPNNSEWRSGVYFDGWSRIDYTNLLASAVYPRQDLPLALPMLQSHDRISTPLQSLTLVECNVNVPFLALVLSLPKALKELSIAERLHTFPECEPPMTSSTRTSSKQFLGALQQQAHSLQRLRHIGGHIAYQTPRETDEEGSTKLRSFVNLEYLELGFESNLYYYLRHNGWPPALRTLKMLDAVLSLNAGHDMRSLSEIVFRSLTTLVTEHLPKSLAPDFILHLNFADHPFFRFLQMADISEQNHIITSVYLNRPATYKIADIMKSYKSHFLISREMFPSGTSFIPPYMYGEELPVEEIMYDSDDYWRFYGIDYQAMDDEQLRGDLKARNKLFVCISCKKAGIGVDRYVELTLGDNGSKQRLLKTSWWEYLAAILIFQNRRLGRRNHVPHNSANLRCNPCHHHHNHSSVPPYSPLTRRRLFNNNAWGPAADQSADATPVK</sequence>
<proteinExistence type="predicted"/>
<evidence type="ECO:0008006" key="3">
    <source>
        <dbReference type="Google" id="ProtNLM"/>
    </source>
</evidence>
<accession>A0A9W9CP41</accession>
<evidence type="ECO:0000313" key="1">
    <source>
        <dbReference type="EMBL" id="KAJ4372960.1"/>
    </source>
</evidence>
<keyword evidence="2" id="KW-1185">Reference proteome</keyword>
<name>A0A9W9CP41_9PLEO</name>
<protein>
    <recommendedName>
        <fullName evidence="3">F-box domain-containing protein</fullName>
    </recommendedName>
</protein>
<reference evidence="1" key="1">
    <citation type="submission" date="2022-10" db="EMBL/GenBank/DDBJ databases">
        <title>Tapping the CABI collections for fungal endophytes: first genome assemblies for Collariella, Neodidymelliopsis, Ascochyta clinopodiicola, Didymella pomorum, Didymosphaeria variabile, Neocosmospora piperis and Neocucurbitaria cava.</title>
        <authorList>
            <person name="Hill R."/>
        </authorList>
    </citation>
    <scope>NUCLEOTIDE SEQUENCE</scope>
    <source>
        <strain evidence="1">IMI 356814</strain>
    </source>
</reference>
<dbReference type="OrthoDB" id="2522477at2759"/>